<dbReference type="Proteomes" id="UP000887580">
    <property type="component" value="Unplaced"/>
</dbReference>
<protein>
    <submittedName>
        <fullName evidence="2">Uncharacterized protein</fullName>
    </submittedName>
</protein>
<accession>A0AC35FAI0</accession>
<sequence>MTQYIKNGQMVNSSHTNNGEITYSLTLSNSDLYNYYVIINSSKELPAEFQAEQEMCKFAFRLEANRRQLRFFCLCKTHNCTLKIQQKDPTKVCPYALSVEVDSARIYQIDSARIYQSIYYDTVYMNVEKFFFQDNNDNGDEVCAFVWRTENTTYEASVKIKSAPVGYTFESGEPDGPKWFCKDDDYSITELAPLHAIYHTKNAIELPNVVLKTILDHSQIIGDIRPVGANCSIEGPLSDPFFSSSYGSNSSMYPCYKYFDIFTMEPVYPLMGINLMPIKLYKGKYCYYYTVILDANHVQACSYGSDAVLALVGCPENMNVNQTEVERMQEIVSACPTMLPNETQWKYEAPFPGKEIFCGQFLRGLKLQNGKYVPKEIELRSIDQKDLSMVGMWDDKEDKYVSHGCGFNSTQNLTLCTCYAVLGGCEDLYTTFSEEK</sequence>
<dbReference type="WBParaSite" id="PS1159_v2.g15397.t1">
    <property type="protein sequence ID" value="PS1159_v2.g15397.t1"/>
    <property type="gene ID" value="PS1159_v2.g15397"/>
</dbReference>
<reference evidence="2" key="1">
    <citation type="submission" date="2022-11" db="UniProtKB">
        <authorList>
            <consortium name="WormBaseParasite"/>
        </authorList>
    </citation>
    <scope>IDENTIFICATION</scope>
</reference>
<organism evidence="1 2">
    <name type="scientific">Panagrolaimus sp. PS1159</name>
    <dbReference type="NCBI Taxonomy" id="55785"/>
    <lineage>
        <taxon>Eukaryota</taxon>
        <taxon>Metazoa</taxon>
        <taxon>Ecdysozoa</taxon>
        <taxon>Nematoda</taxon>
        <taxon>Chromadorea</taxon>
        <taxon>Rhabditida</taxon>
        <taxon>Tylenchina</taxon>
        <taxon>Panagrolaimomorpha</taxon>
        <taxon>Panagrolaimoidea</taxon>
        <taxon>Panagrolaimidae</taxon>
        <taxon>Panagrolaimus</taxon>
    </lineage>
</organism>
<proteinExistence type="predicted"/>
<name>A0AC35FAI0_9BILA</name>
<evidence type="ECO:0000313" key="2">
    <source>
        <dbReference type="WBParaSite" id="PS1159_v2.g15397.t1"/>
    </source>
</evidence>
<evidence type="ECO:0000313" key="1">
    <source>
        <dbReference type="Proteomes" id="UP000887580"/>
    </source>
</evidence>